<organism evidence="1 2">
    <name type="scientific">Capillimicrobium parvum</name>
    <dbReference type="NCBI Taxonomy" id="2884022"/>
    <lineage>
        <taxon>Bacteria</taxon>
        <taxon>Bacillati</taxon>
        <taxon>Actinomycetota</taxon>
        <taxon>Thermoleophilia</taxon>
        <taxon>Solirubrobacterales</taxon>
        <taxon>Capillimicrobiaceae</taxon>
        <taxon>Capillimicrobium</taxon>
    </lineage>
</organism>
<protein>
    <submittedName>
        <fullName evidence="1">Uncharacterized protein</fullName>
    </submittedName>
</protein>
<reference evidence="1" key="1">
    <citation type="journal article" date="2022" name="Int. J. Syst. Evol. Microbiol.">
        <title>Pseudomonas aegrilactucae sp. nov. and Pseudomonas morbosilactucae sp. nov., pathogens causing bacterial rot of lettuce in Japan.</title>
        <authorList>
            <person name="Sawada H."/>
            <person name="Fujikawa T."/>
            <person name="Satou M."/>
        </authorList>
    </citation>
    <scope>NUCLEOTIDE SEQUENCE</scope>
    <source>
        <strain evidence="1">0166_1</strain>
    </source>
</reference>
<sequence>MLRGPARCGRSHKGWGLPPTSWRRIVVALPTIHAELGTSIAVDGARRPHLVRLPFTPLGYLC</sequence>
<dbReference type="AlphaFoldDB" id="A0A9E6XU90"/>
<gene>
    <name evidence="1" type="ORF">DSM104329_00867</name>
</gene>
<dbReference type="Proteomes" id="UP001162834">
    <property type="component" value="Chromosome"/>
</dbReference>
<dbReference type="EMBL" id="CP087164">
    <property type="protein sequence ID" value="UGS34489.1"/>
    <property type="molecule type" value="Genomic_DNA"/>
</dbReference>
<keyword evidence="2" id="KW-1185">Reference proteome</keyword>
<name>A0A9E6XU90_9ACTN</name>
<proteinExistence type="predicted"/>
<accession>A0A9E6XU90</accession>
<evidence type="ECO:0000313" key="2">
    <source>
        <dbReference type="Proteomes" id="UP001162834"/>
    </source>
</evidence>
<dbReference type="KEGG" id="sbae:DSM104329_00867"/>
<evidence type="ECO:0000313" key="1">
    <source>
        <dbReference type="EMBL" id="UGS34489.1"/>
    </source>
</evidence>